<feature type="signal peptide" evidence="2">
    <location>
        <begin position="1"/>
        <end position="31"/>
    </location>
</feature>
<dbReference type="SUPFAM" id="SSF56954">
    <property type="entry name" value="Outer membrane efflux proteins (OEP)"/>
    <property type="match status" value="1"/>
</dbReference>
<dbReference type="RefSeq" id="WP_130303485.1">
    <property type="nucleotide sequence ID" value="NZ_SHKO01000001.1"/>
</dbReference>
<evidence type="ECO:0000313" key="3">
    <source>
        <dbReference type="EMBL" id="RZT99368.1"/>
    </source>
</evidence>
<dbReference type="PROSITE" id="PS51257">
    <property type="entry name" value="PROKAR_LIPOPROTEIN"/>
    <property type="match status" value="1"/>
</dbReference>
<keyword evidence="2" id="KW-0732">Signal</keyword>
<reference evidence="3 4" key="1">
    <citation type="submission" date="2019-02" db="EMBL/GenBank/DDBJ databases">
        <title>Genomic Encyclopedia of Type Strains, Phase IV (KMG-IV): sequencing the most valuable type-strain genomes for metagenomic binning, comparative biology and taxonomic classification.</title>
        <authorList>
            <person name="Goeker M."/>
        </authorList>
    </citation>
    <scope>NUCLEOTIDE SEQUENCE [LARGE SCALE GENOMIC DNA]</scope>
    <source>
        <strain evidence="3 4">DSM 23814</strain>
    </source>
</reference>
<dbReference type="Proteomes" id="UP000293398">
    <property type="component" value="Unassembled WGS sequence"/>
</dbReference>
<dbReference type="EMBL" id="SHKO01000001">
    <property type="protein sequence ID" value="RZT99368.1"/>
    <property type="molecule type" value="Genomic_DNA"/>
</dbReference>
<accession>A0A4Q7VSX7</accession>
<dbReference type="InterPro" id="IPR010131">
    <property type="entry name" value="MdtP/NodT-like"/>
</dbReference>
<keyword evidence="2" id="KW-0564">Palmitate</keyword>
<dbReference type="Gene3D" id="1.20.1600.10">
    <property type="entry name" value="Outer membrane efflux proteins (OEP)"/>
    <property type="match status" value="1"/>
</dbReference>
<evidence type="ECO:0000256" key="1">
    <source>
        <dbReference type="ARBA" id="ARBA00007613"/>
    </source>
</evidence>
<keyword evidence="4" id="KW-1185">Reference proteome</keyword>
<evidence type="ECO:0000256" key="2">
    <source>
        <dbReference type="RuleBase" id="RU362097"/>
    </source>
</evidence>
<comment type="caution">
    <text evidence="3">The sequence shown here is derived from an EMBL/GenBank/DDBJ whole genome shotgun (WGS) entry which is preliminary data.</text>
</comment>
<comment type="subcellular location">
    <subcellularLocation>
        <location evidence="2">Cell membrane</location>
        <topology evidence="2">Lipid-anchor</topology>
    </subcellularLocation>
</comment>
<dbReference type="GO" id="GO:0005886">
    <property type="term" value="C:plasma membrane"/>
    <property type="evidence" value="ECO:0007669"/>
    <property type="project" value="UniProtKB-SubCell"/>
</dbReference>
<protein>
    <submittedName>
        <fullName evidence="3">NodT family efflux transporter outer membrane factor (OMF) lipoprotein</fullName>
    </submittedName>
</protein>
<sequence>MKNTRNAVSPLTRPLRLSVAAAALLLLAACAVGPDYVVPQQDTGVGFKSAQGWVQARPGAPLASDSWWQRYQDPLLSELVGRLNVSNQTLAQAVARYDQAVAATAQSRSSFFPTTGFSLSGDRAKSAAGIGNSVNGSVSLQWEADLWGKLRRQYESSRSDEQASRAEVAAARLSMQSTLAQQYFALRMLDERKRLLQANVRAYERSVQINQNRYDQGVAARADVVSAQAQLEGARASAIAIEADRNVLEHAIAVLIGQPPASFAIEATAYDVHFPSIPVDVPSTLLLRRPDIVAAERRVAAANAQIGVAQAAWFPDLTLGGSVGNTTATLAQWLASPLQFWSLGPALAMTVLDGGARAGAVDASRASYRAEVATYRQTVLTGLQEVEDAISTLRVLERQQAAQMRALTAARQSLAITQNQYLAGLVDYLSVAQVQSTAYSAEQTALQLESQRLQASVQLIAALGGGWDRQALQARTAP</sequence>
<comment type="similarity">
    <text evidence="1 2">Belongs to the outer membrane factor (OMF) (TC 1.B.17) family.</text>
</comment>
<proteinExistence type="inferred from homology"/>
<evidence type="ECO:0000313" key="4">
    <source>
        <dbReference type="Proteomes" id="UP000293398"/>
    </source>
</evidence>
<keyword evidence="2" id="KW-1134">Transmembrane beta strand</keyword>
<dbReference type="AlphaFoldDB" id="A0A4Q7VSX7"/>
<keyword evidence="2" id="KW-0812">Transmembrane</keyword>
<dbReference type="OrthoDB" id="9770517at2"/>
<dbReference type="PANTHER" id="PTHR30203:SF33">
    <property type="entry name" value="BLR4455 PROTEIN"/>
    <property type="match status" value="1"/>
</dbReference>
<dbReference type="InterPro" id="IPR003423">
    <property type="entry name" value="OMP_efflux"/>
</dbReference>
<dbReference type="GO" id="GO:0015562">
    <property type="term" value="F:efflux transmembrane transporter activity"/>
    <property type="evidence" value="ECO:0007669"/>
    <property type="project" value="InterPro"/>
</dbReference>
<dbReference type="Pfam" id="PF02321">
    <property type="entry name" value="OEP"/>
    <property type="match status" value="2"/>
</dbReference>
<dbReference type="Gene3D" id="2.20.200.10">
    <property type="entry name" value="Outer membrane efflux proteins (OEP)"/>
    <property type="match status" value="1"/>
</dbReference>
<keyword evidence="2 3" id="KW-0449">Lipoprotein</keyword>
<name>A0A4Q7VSX7_9BURK</name>
<keyword evidence="2" id="KW-0472">Membrane</keyword>
<dbReference type="NCBIfam" id="TIGR01845">
    <property type="entry name" value="outer_NodT"/>
    <property type="match status" value="1"/>
</dbReference>
<gene>
    <name evidence="3" type="ORF">EV681_1151</name>
</gene>
<organism evidence="3 4">
    <name type="scientific">Advenella incenata</name>
    <dbReference type="NCBI Taxonomy" id="267800"/>
    <lineage>
        <taxon>Bacteria</taxon>
        <taxon>Pseudomonadati</taxon>
        <taxon>Pseudomonadota</taxon>
        <taxon>Betaproteobacteria</taxon>
        <taxon>Burkholderiales</taxon>
        <taxon>Alcaligenaceae</taxon>
    </lineage>
</organism>
<feature type="chain" id="PRO_5021036033" evidence="2">
    <location>
        <begin position="32"/>
        <end position="478"/>
    </location>
</feature>
<dbReference type="PANTHER" id="PTHR30203">
    <property type="entry name" value="OUTER MEMBRANE CATION EFFLUX PROTEIN"/>
    <property type="match status" value="1"/>
</dbReference>